<evidence type="ECO:0000256" key="5">
    <source>
        <dbReference type="ARBA" id="ARBA00022505"/>
    </source>
</evidence>
<dbReference type="CDD" id="cd00887">
    <property type="entry name" value="MoeA"/>
    <property type="match status" value="1"/>
</dbReference>
<dbReference type="SUPFAM" id="SSF63867">
    <property type="entry name" value="MoeA C-terminal domain-like"/>
    <property type="match status" value="1"/>
</dbReference>
<dbReference type="PANTHER" id="PTHR10192:SF5">
    <property type="entry name" value="GEPHYRIN"/>
    <property type="match status" value="1"/>
</dbReference>
<comment type="function">
    <text evidence="2 11">Catalyzes the insertion of molybdate into adenylated molybdopterin with the concomitant release of AMP.</text>
</comment>
<dbReference type="EMBL" id="JAACAK010000080">
    <property type="protein sequence ID" value="NIR75427.1"/>
    <property type="molecule type" value="Genomic_DNA"/>
</dbReference>
<evidence type="ECO:0000256" key="7">
    <source>
        <dbReference type="ARBA" id="ARBA00022723"/>
    </source>
</evidence>
<dbReference type="GO" id="GO:0005829">
    <property type="term" value="C:cytosol"/>
    <property type="evidence" value="ECO:0007669"/>
    <property type="project" value="TreeGrafter"/>
</dbReference>
<evidence type="ECO:0000256" key="6">
    <source>
        <dbReference type="ARBA" id="ARBA00022679"/>
    </source>
</evidence>
<feature type="compositionally biased region" description="Basic and acidic residues" evidence="12">
    <location>
        <begin position="125"/>
        <end position="134"/>
    </location>
</feature>
<sequence length="422" mass="45144">MTRRSERARQPRAPDWLPIEQASEIILSRVGPLDHETVPLSDALGRVLAADVESAVTHPAWDNSAMDGFAVLSRDVARATPRNPVALRVVEEVAAGQFPTRSVGPGEAIRVMTGAPVPTGADGVTRVEHTRPGPEPDTIEVLDGGDAGRNIRRRGEDLKVGARPLSAGTLIRAAEVGVLAMLGQPSVPVYRKPTVGILATGDELADFDQLELVHAGKRIMNSNSYALAAQVTEAGGEPRPLGIARDNVDSLSRHLEAAAGLDALITSAGLAVGDHDYVKHVLDDLGMEFLFYRVKMRPGSPFTFGTLAGMPVFALPGNPVSAMVTFEVLVRPAIRKMVGLAQYDRPRRRVRLAEPVKTKGRLTHYYRATLERGGAGLAARLTGPQGSGILTSMTEADALIVVPPDSELPEGYEVEAIVLRER</sequence>
<evidence type="ECO:0000256" key="9">
    <source>
        <dbReference type="ARBA" id="ARBA00023150"/>
    </source>
</evidence>
<dbReference type="Gene3D" id="2.40.340.10">
    <property type="entry name" value="MoeA, C-terminal, domain IV"/>
    <property type="match status" value="1"/>
</dbReference>
<comment type="pathway">
    <text evidence="3 11">Cofactor biosynthesis; molybdopterin biosynthesis.</text>
</comment>
<dbReference type="GO" id="GO:0061599">
    <property type="term" value="F:molybdopterin molybdotransferase activity"/>
    <property type="evidence" value="ECO:0007669"/>
    <property type="project" value="UniProtKB-UniRule"/>
</dbReference>
<dbReference type="EC" id="2.10.1.1" evidence="11"/>
<keyword evidence="9 11" id="KW-0501">Molybdenum cofactor biosynthesis</keyword>
<dbReference type="InterPro" id="IPR036135">
    <property type="entry name" value="MoeA_linker/N_sf"/>
</dbReference>
<comment type="similarity">
    <text evidence="4 11">Belongs to the MoeA family.</text>
</comment>
<dbReference type="SUPFAM" id="SSF63882">
    <property type="entry name" value="MoeA N-terminal region -like"/>
    <property type="match status" value="1"/>
</dbReference>
<dbReference type="SUPFAM" id="SSF53218">
    <property type="entry name" value="Molybdenum cofactor biosynthesis proteins"/>
    <property type="match status" value="1"/>
</dbReference>
<dbReference type="NCBIfam" id="NF045515">
    <property type="entry name" value="Glp_gephyrin"/>
    <property type="match status" value="1"/>
</dbReference>
<evidence type="ECO:0000256" key="10">
    <source>
        <dbReference type="ARBA" id="ARBA00047317"/>
    </source>
</evidence>
<evidence type="ECO:0000313" key="14">
    <source>
        <dbReference type="EMBL" id="NIR75427.1"/>
    </source>
</evidence>
<gene>
    <name evidence="14" type="ORF">GWO12_10015</name>
</gene>
<name>A0AAE4ZA91_9BACT</name>
<evidence type="ECO:0000256" key="2">
    <source>
        <dbReference type="ARBA" id="ARBA00002901"/>
    </source>
</evidence>
<dbReference type="Pfam" id="PF03453">
    <property type="entry name" value="MoeA_N"/>
    <property type="match status" value="1"/>
</dbReference>
<dbReference type="InterPro" id="IPR036688">
    <property type="entry name" value="MoeA_C_domain_IV_sf"/>
</dbReference>
<dbReference type="InterPro" id="IPR005111">
    <property type="entry name" value="MoeA_C_domain_IV"/>
</dbReference>
<keyword evidence="7 11" id="KW-0479">Metal-binding</keyword>
<dbReference type="SMART" id="SM00852">
    <property type="entry name" value="MoCF_biosynth"/>
    <property type="match status" value="1"/>
</dbReference>
<dbReference type="InterPro" id="IPR036425">
    <property type="entry name" value="MoaB/Mog-like_dom_sf"/>
</dbReference>
<evidence type="ECO:0000256" key="4">
    <source>
        <dbReference type="ARBA" id="ARBA00010763"/>
    </source>
</evidence>
<dbReference type="Proteomes" id="UP000702544">
    <property type="component" value="Unassembled WGS sequence"/>
</dbReference>
<dbReference type="PANTHER" id="PTHR10192">
    <property type="entry name" value="MOLYBDOPTERIN BIOSYNTHESIS PROTEIN"/>
    <property type="match status" value="1"/>
</dbReference>
<comment type="catalytic activity">
    <reaction evidence="10">
        <text>adenylyl-molybdopterin + molybdate = Mo-molybdopterin + AMP + H(+)</text>
        <dbReference type="Rhea" id="RHEA:35047"/>
        <dbReference type="ChEBI" id="CHEBI:15378"/>
        <dbReference type="ChEBI" id="CHEBI:36264"/>
        <dbReference type="ChEBI" id="CHEBI:62727"/>
        <dbReference type="ChEBI" id="CHEBI:71302"/>
        <dbReference type="ChEBI" id="CHEBI:456215"/>
        <dbReference type="EC" id="2.10.1.1"/>
    </reaction>
</comment>
<dbReference type="FunFam" id="2.170.190.11:FF:000001">
    <property type="entry name" value="Molybdopterin molybdenumtransferase"/>
    <property type="match status" value="1"/>
</dbReference>
<reference evidence="14 15" key="1">
    <citation type="submission" date="2020-01" db="EMBL/GenBank/DDBJ databases">
        <title>Genomes assembled from Gulf of Kutch pelagic sediment metagenomes.</title>
        <authorList>
            <person name="Chandrashekar M."/>
            <person name="Mahajan M.S."/>
            <person name="Dave K.J."/>
            <person name="Vatsa P."/>
            <person name="Nathani N.M."/>
        </authorList>
    </citation>
    <scope>NUCLEOTIDE SEQUENCE [LARGE SCALE GENOMIC DNA]</scope>
    <source>
        <strain evidence="14">KS3-K002</strain>
    </source>
</reference>
<dbReference type="Gene3D" id="2.170.190.11">
    <property type="entry name" value="Molybdopterin biosynthesis moea protein, domain 3"/>
    <property type="match status" value="1"/>
</dbReference>
<dbReference type="InterPro" id="IPR038987">
    <property type="entry name" value="MoeA-like"/>
</dbReference>
<comment type="cofactor">
    <cofactor evidence="1 11">
        <name>Mg(2+)</name>
        <dbReference type="ChEBI" id="CHEBI:18420"/>
    </cofactor>
</comment>
<dbReference type="Gene3D" id="3.90.105.10">
    <property type="entry name" value="Molybdopterin biosynthesis moea protein, domain 2"/>
    <property type="match status" value="1"/>
</dbReference>
<evidence type="ECO:0000256" key="12">
    <source>
        <dbReference type="SAM" id="MobiDB-lite"/>
    </source>
</evidence>
<dbReference type="InterPro" id="IPR005110">
    <property type="entry name" value="MoeA_linker/N"/>
</dbReference>
<evidence type="ECO:0000256" key="3">
    <source>
        <dbReference type="ARBA" id="ARBA00005046"/>
    </source>
</evidence>
<dbReference type="GO" id="GO:0046872">
    <property type="term" value="F:metal ion binding"/>
    <property type="evidence" value="ECO:0007669"/>
    <property type="project" value="UniProtKB-UniRule"/>
</dbReference>
<comment type="caution">
    <text evidence="14">The sequence shown here is derived from an EMBL/GenBank/DDBJ whole genome shotgun (WGS) entry which is preliminary data.</text>
</comment>
<keyword evidence="6 11" id="KW-0808">Transferase</keyword>
<evidence type="ECO:0000256" key="11">
    <source>
        <dbReference type="RuleBase" id="RU365090"/>
    </source>
</evidence>
<evidence type="ECO:0000313" key="15">
    <source>
        <dbReference type="Proteomes" id="UP000702544"/>
    </source>
</evidence>
<feature type="domain" description="MoaB/Mog" evidence="13">
    <location>
        <begin position="196"/>
        <end position="336"/>
    </location>
</feature>
<keyword evidence="8 11" id="KW-0460">Magnesium</keyword>
<accession>A0AAE4ZA91</accession>
<keyword evidence="5 11" id="KW-0500">Molybdenum</keyword>
<evidence type="ECO:0000256" key="1">
    <source>
        <dbReference type="ARBA" id="ARBA00001946"/>
    </source>
</evidence>
<dbReference type="Pfam" id="PF00994">
    <property type="entry name" value="MoCF_biosynth"/>
    <property type="match status" value="1"/>
</dbReference>
<protein>
    <recommendedName>
        <fullName evidence="11">Molybdopterin molybdenumtransferase</fullName>
        <ecNumber evidence="11">2.10.1.1</ecNumber>
    </recommendedName>
</protein>
<evidence type="ECO:0000259" key="13">
    <source>
        <dbReference type="SMART" id="SM00852"/>
    </source>
</evidence>
<feature type="region of interest" description="Disordered" evidence="12">
    <location>
        <begin position="114"/>
        <end position="135"/>
    </location>
</feature>
<dbReference type="GO" id="GO:0006777">
    <property type="term" value="P:Mo-molybdopterin cofactor biosynthetic process"/>
    <property type="evidence" value="ECO:0007669"/>
    <property type="project" value="UniProtKB-UniRule"/>
</dbReference>
<organism evidence="14 15">
    <name type="scientific">Candidatus Kutchimonas denitrificans</name>
    <dbReference type="NCBI Taxonomy" id="3056748"/>
    <lineage>
        <taxon>Bacteria</taxon>
        <taxon>Pseudomonadati</taxon>
        <taxon>Gemmatimonadota</taxon>
        <taxon>Gemmatimonadia</taxon>
        <taxon>Candidatus Palauibacterales</taxon>
        <taxon>Candidatus Palauibacteraceae</taxon>
        <taxon>Candidatus Kutchimonas</taxon>
    </lineage>
</organism>
<proteinExistence type="inferred from homology"/>
<dbReference type="InterPro" id="IPR001453">
    <property type="entry name" value="MoaB/Mog_dom"/>
</dbReference>
<dbReference type="Pfam" id="PF03454">
    <property type="entry name" value="MoeA_C"/>
    <property type="match status" value="1"/>
</dbReference>
<dbReference type="FunFam" id="3.40.980.10:FF:000004">
    <property type="entry name" value="Molybdopterin molybdenumtransferase"/>
    <property type="match status" value="1"/>
</dbReference>
<dbReference type="Gene3D" id="3.40.980.10">
    <property type="entry name" value="MoaB/Mog-like domain"/>
    <property type="match status" value="1"/>
</dbReference>
<dbReference type="NCBIfam" id="TIGR00177">
    <property type="entry name" value="molyb_syn"/>
    <property type="match status" value="1"/>
</dbReference>
<evidence type="ECO:0000256" key="8">
    <source>
        <dbReference type="ARBA" id="ARBA00022842"/>
    </source>
</evidence>
<dbReference type="AlphaFoldDB" id="A0AAE4ZA91"/>